<reference evidence="7 8" key="1">
    <citation type="submission" date="2017-09" db="EMBL/GenBank/DDBJ databases">
        <title>Pseudomonas abyssi sp. nov. isolated from Abyssopelagic Water.</title>
        <authorList>
            <person name="Wei Y."/>
        </authorList>
    </citation>
    <scope>NUCLEOTIDE SEQUENCE [LARGE SCALE GENOMIC DNA]</scope>
    <source>
        <strain evidence="7 8">MT5</strain>
    </source>
</reference>
<evidence type="ECO:0000256" key="1">
    <source>
        <dbReference type="ARBA" id="ARBA00004651"/>
    </source>
</evidence>
<protein>
    <recommendedName>
        <fullName evidence="9">Cytochrome C oxidase subunit IV</fullName>
    </recommendedName>
</protein>
<dbReference type="InterPro" id="IPR005171">
    <property type="entry name" value="Cyt_c_oxidase_su4_prok"/>
</dbReference>
<dbReference type="RefSeq" id="WP_096005272.1">
    <property type="nucleotide sequence ID" value="NZ_NTMR01000016.1"/>
</dbReference>
<evidence type="ECO:0000256" key="5">
    <source>
        <dbReference type="ARBA" id="ARBA00023136"/>
    </source>
</evidence>
<evidence type="ECO:0000256" key="6">
    <source>
        <dbReference type="SAM" id="Phobius"/>
    </source>
</evidence>
<comment type="caution">
    <text evidence="7">The sequence shown here is derived from an EMBL/GenBank/DDBJ whole genome shotgun (WGS) entry which is preliminary data.</text>
</comment>
<name>A0A2A3MGM4_9PSED</name>
<feature type="transmembrane region" description="Helical" evidence="6">
    <location>
        <begin position="57"/>
        <end position="76"/>
    </location>
</feature>
<evidence type="ECO:0008006" key="9">
    <source>
        <dbReference type="Google" id="ProtNLM"/>
    </source>
</evidence>
<dbReference type="EMBL" id="NTMR01000016">
    <property type="protein sequence ID" value="PBK03795.1"/>
    <property type="molecule type" value="Genomic_DNA"/>
</dbReference>
<keyword evidence="3 6" id="KW-0812">Transmembrane</keyword>
<keyword evidence="4 6" id="KW-1133">Transmembrane helix</keyword>
<evidence type="ECO:0000313" key="7">
    <source>
        <dbReference type="EMBL" id="PBK03795.1"/>
    </source>
</evidence>
<sequence length="77" mass="8627">MRLSLRFFWLALLALTLLGVALSQRQPDWLMAAVVLLTLLKGHWLIDRFMGLATGPLWLRATVSGWLLLVLSALALL</sequence>
<keyword evidence="2" id="KW-1003">Cell membrane</keyword>
<accession>A0A2A3MGM4</accession>
<gene>
    <name evidence="7" type="ORF">CNQ84_12945</name>
</gene>
<keyword evidence="8" id="KW-1185">Reference proteome</keyword>
<evidence type="ECO:0000313" key="8">
    <source>
        <dbReference type="Proteomes" id="UP000242313"/>
    </source>
</evidence>
<dbReference type="AlphaFoldDB" id="A0A2A3MGM4"/>
<dbReference type="GO" id="GO:0005886">
    <property type="term" value="C:plasma membrane"/>
    <property type="evidence" value="ECO:0007669"/>
    <property type="project" value="UniProtKB-SubCell"/>
</dbReference>
<dbReference type="Proteomes" id="UP000242313">
    <property type="component" value="Unassembled WGS sequence"/>
</dbReference>
<evidence type="ECO:0000256" key="2">
    <source>
        <dbReference type="ARBA" id="ARBA00022475"/>
    </source>
</evidence>
<keyword evidence="5 6" id="KW-0472">Membrane</keyword>
<proteinExistence type="predicted"/>
<comment type="subcellular location">
    <subcellularLocation>
        <location evidence="1">Cell membrane</location>
        <topology evidence="1">Multi-pass membrane protein</topology>
    </subcellularLocation>
</comment>
<evidence type="ECO:0000256" key="4">
    <source>
        <dbReference type="ARBA" id="ARBA00022989"/>
    </source>
</evidence>
<dbReference type="Pfam" id="PF03626">
    <property type="entry name" value="COX4_pro"/>
    <property type="match status" value="1"/>
</dbReference>
<evidence type="ECO:0000256" key="3">
    <source>
        <dbReference type="ARBA" id="ARBA00022692"/>
    </source>
</evidence>
<organism evidence="7 8">
    <name type="scientific">Pseudomonas abyssi</name>
    <dbReference type="NCBI Taxonomy" id="170540"/>
    <lineage>
        <taxon>Bacteria</taxon>
        <taxon>Pseudomonadati</taxon>
        <taxon>Pseudomonadota</taxon>
        <taxon>Gammaproteobacteria</taxon>
        <taxon>Pseudomonadales</taxon>
        <taxon>Pseudomonadaceae</taxon>
        <taxon>Pseudomonas</taxon>
    </lineage>
</organism>